<keyword evidence="1" id="KW-0472">Membrane</keyword>
<dbReference type="InParanoid" id="E4XYA2"/>
<keyword evidence="3" id="KW-1185">Reference proteome</keyword>
<organism evidence="2">
    <name type="scientific">Oikopleura dioica</name>
    <name type="common">Tunicate</name>
    <dbReference type="NCBI Taxonomy" id="34765"/>
    <lineage>
        <taxon>Eukaryota</taxon>
        <taxon>Metazoa</taxon>
        <taxon>Chordata</taxon>
        <taxon>Tunicata</taxon>
        <taxon>Appendicularia</taxon>
        <taxon>Copelata</taxon>
        <taxon>Oikopleuridae</taxon>
        <taxon>Oikopleura</taxon>
    </lineage>
</organism>
<sequence>MSKSDDGSQPLKNIVVFVIYSAVFILMFILLAKRQIFRMKLRYDKNFETGSVNLMSKFFIDSVEEKLAEATKARHPPQLLPTLDEKVTDLWPETKVRMRALAVVDETFINELELLGDDIAKTPEEDILEWYERIAKKFSTQNISAQNFRTLVNSIHESYIHARYMPEPFSTKTYHQLAENCKSALERLRKVAKRYPNSKKKSKSATAQAIGKTKIAFQTGATKIATAMRGGTSKEEHQKLL</sequence>
<proteinExistence type="predicted"/>
<dbReference type="AlphaFoldDB" id="E4XYA2"/>
<name>E4XYA2_OIKDI</name>
<feature type="transmembrane region" description="Helical" evidence="1">
    <location>
        <begin position="14"/>
        <end position="32"/>
    </location>
</feature>
<evidence type="ECO:0000313" key="2">
    <source>
        <dbReference type="EMBL" id="CBY14630.1"/>
    </source>
</evidence>
<dbReference type="Pfam" id="PF07406">
    <property type="entry name" value="NICE-3"/>
    <property type="match status" value="1"/>
</dbReference>
<gene>
    <name evidence="2" type="ORF">GSOID_T00009677001</name>
</gene>
<dbReference type="EMBL" id="FN653315">
    <property type="protein sequence ID" value="CBY14630.1"/>
    <property type="molecule type" value="Genomic_DNA"/>
</dbReference>
<keyword evidence="1" id="KW-1133">Transmembrane helix</keyword>
<evidence type="ECO:0000313" key="3">
    <source>
        <dbReference type="Proteomes" id="UP000001307"/>
    </source>
</evidence>
<dbReference type="InterPro" id="IPR010876">
    <property type="entry name" value="C1orf43"/>
</dbReference>
<protein>
    <submittedName>
        <fullName evidence="2">Uncharacterized protein</fullName>
    </submittedName>
</protein>
<dbReference type="Proteomes" id="UP000001307">
    <property type="component" value="Unassembled WGS sequence"/>
</dbReference>
<reference evidence="2" key="1">
    <citation type="journal article" date="2010" name="Science">
        <title>Plasticity of animal genome architecture unmasked by rapid evolution of a pelagic tunicate.</title>
        <authorList>
            <person name="Denoeud F."/>
            <person name="Henriet S."/>
            <person name="Mungpakdee S."/>
            <person name="Aury J.M."/>
            <person name="Da Silva C."/>
            <person name="Brinkmann H."/>
            <person name="Mikhaleva J."/>
            <person name="Olsen L.C."/>
            <person name="Jubin C."/>
            <person name="Canestro C."/>
            <person name="Bouquet J.M."/>
            <person name="Danks G."/>
            <person name="Poulain J."/>
            <person name="Campsteijn C."/>
            <person name="Adamski M."/>
            <person name="Cross I."/>
            <person name="Yadetie F."/>
            <person name="Muffato M."/>
            <person name="Louis A."/>
            <person name="Butcher S."/>
            <person name="Tsagkogeorga G."/>
            <person name="Konrad A."/>
            <person name="Singh S."/>
            <person name="Jensen M.F."/>
            <person name="Cong E.H."/>
            <person name="Eikeseth-Otteraa H."/>
            <person name="Noel B."/>
            <person name="Anthouard V."/>
            <person name="Porcel B.M."/>
            <person name="Kachouri-Lafond R."/>
            <person name="Nishino A."/>
            <person name="Ugolini M."/>
            <person name="Chourrout P."/>
            <person name="Nishida H."/>
            <person name="Aasland R."/>
            <person name="Huzurbazar S."/>
            <person name="Westhof E."/>
            <person name="Delsuc F."/>
            <person name="Lehrach H."/>
            <person name="Reinhardt R."/>
            <person name="Weissenbach J."/>
            <person name="Roy S.W."/>
            <person name="Artiguenave F."/>
            <person name="Postlethwait J.H."/>
            <person name="Manak J.R."/>
            <person name="Thompson E.M."/>
            <person name="Jaillon O."/>
            <person name="Du Pasquier L."/>
            <person name="Boudinot P."/>
            <person name="Liberles D.A."/>
            <person name="Volff J.N."/>
            <person name="Philippe H."/>
            <person name="Lenhard B."/>
            <person name="Roest Crollius H."/>
            <person name="Wincker P."/>
            <person name="Chourrout D."/>
        </authorList>
    </citation>
    <scope>NUCLEOTIDE SEQUENCE [LARGE SCALE GENOMIC DNA]</scope>
</reference>
<keyword evidence="1" id="KW-0812">Transmembrane</keyword>
<dbReference type="OrthoDB" id="10299688at2759"/>
<evidence type="ECO:0000256" key="1">
    <source>
        <dbReference type="SAM" id="Phobius"/>
    </source>
</evidence>
<accession>E4XYA2</accession>